<reference evidence="3" key="1">
    <citation type="submission" date="2018-05" db="EMBL/GenBank/DDBJ databases">
        <authorList>
            <person name="Lanie J.A."/>
            <person name="Ng W.-L."/>
            <person name="Kazmierczak K.M."/>
            <person name="Andrzejewski T.M."/>
            <person name="Davidsen T.M."/>
            <person name="Wayne K.J."/>
            <person name="Tettelin H."/>
            <person name="Glass J.I."/>
            <person name="Rusch D."/>
            <person name="Podicherti R."/>
            <person name="Tsui H.-C.T."/>
            <person name="Winkler M.E."/>
        </authorList>
    </citation>
    <scope>NUCLEOTIDE SEQUENCE</scope>
</reference>
<dbReference type="SUPFAM" id="SSF53474">
    <property type="entry name" value="alpha/beta-Hydrolases"/>
    <property type="match status" value="1"/>
</dbReference>
<dbReference type="Gene3D" id="2.40.50.100">
    <property type="match status" value="1"/>
</dbReference>
<dbReference type="InterPro" id="IPR000089">
    <property type="entry name" value="Biotin_lipoyl"/>
</dbReference>
<evidence type="ECO:0000313" key="3">
    <source>
        <dbReference type="EMBL" id="SVB07357.1"/>
    </source>
</evidence>
<dbReference type="CDD" id="cd06849">
    <property type="entry name" value="lipoyl_domain"/>
    <property type="match status" value="1"/>
</dbReference>
<dbReference type="PROSITE" id="PS00189">
    <property type="entry name" value="LIPOYL"/>
    <property type="match status" value="1"/>
</dbReference>
<accession>A0A382B2B2</accession>
<dbReference type="GO" id="GO:0045254">
    <property type="term" value="C:pyruvate dehydrogenase complex"/>
    <property type="evidence" value="ECO:0007669"/>
    <property type="project" value="InterPro"/>
</dbReference>
<feature type="domain" description="Lipoyl-binding" evidence="2">
    <location>
        <begin position="5"/>
        <end position="80"/>
    </location>
</feature>
<dbReference type="InterPro" id="IPR029058">
    <property type="entry name" value="AB_hydrolase_fold"/>
</dbReference>
<sequence length="184" mass="20777">MSDKILPITMPKWGLTMKEGTIVSWLKEVGDEIKKGDNLVEIETEKVVNEFESPESGILLKKIAEVNIKLNVGSLIGILGEKIVDDNSINQFIEEFQSNFQNQSISKEDDIDLNKKIMIKDLEINYMQIGEGKEKNILFIHGFGGDLNNWLFNQESLSNIFNTYALDLPGHGLSNKEIKEGSIF</sequence>
<feature type="non-terminal residue" evidence="3">
    <location>
        <position position="184"/>
    </location>
</feature>
<dbReference type="PANTHER" id="PTHR23151:SF90">
    <property type="entry name" value="DIHYDROLIPOYLLYSINE-RESIDUE ACETYLTRANSFERASE COMPONENT OF PYRUVATE DEHYDROGENASE COMPLEX, MITOCHONDRIAL-RELATED"/>
    <property type="match status" value="1"/>
</dbReference>
<dbReference type="InterPro" id="IPR011053">
    <property type="entry name" value="Single_hybrid_motif"/>
</dbReference>
<dbReference type="GO" id="GO:0006086">
    <property type="term" value="P:pyruvate decarboxylation to acetyl-CoA"/>
    <property type="evidence" value="ECO:0007669"/>
    <property type="project" value="InterPro"/>
</dbReference>
<proteinExistence type="predicted"/>
<dbReference type="Pfam" id="PF00364">
    <property type="entry name" value="Biotin_lipoyl"/>
    <property type="match status" value="1"/>
</dbReference>
<dbReference type="InterPro" id="IPR045257">
    <property type="entry name" value="E2/Pdx1"/>
</dbReference>
<dbReference type="PROSITE" id="PS50968">
    <property type="entry name" value="BIOTINYL_LIPOYL"/>
    <property type="match status" value="1"/>
</dbReference>
<dbReference type="Gene3D" id="3.40.50.1820">
    <property type="entry name" value="alpha/beta hydrolase"/>
    <property type="match status" value="1"/>
</dbReference>
<dbReference type="Pfam" id="PF00561">
    <property type="entry name" value="Abhydrolase_1"/>
    <property type="match status" value="1"/>
</dbReference>
<dbReference type="InterPro" id="IPR003016">
    <property type="entry name" value="2-oxoA_DH_lipoyl-BS"/>
</dbReference>
<organism evidence="3">
    <name type="scientific">marine metagenome</name>
    <dbReference type="NCBI Taxonomy" id="408172"/>
    <lineage>
        <taxon>unclassified sequences</taxon>
        <taxon>metagenomes</taxon>
        <taxon>ecological metagenomes</taxon>
    </lineage>
</organism>
<name>A0A382B2B2_9ZZZZ</name>
<protein>
    <recommendedName>
        <fullName evidence="2">Lipoyl-binding domain-containing protein</fullName>
    </recommendedName>
</protein>
<dbReference type="PANTHER" id="PTHR23151">
    <property type="entry name" value="DIHYDROLIPOAMIDE ACETYL/SUCCINYL-TRANSFERASE-RELATED"/>
    <property type="match status" value="1"/>
</dbReference>
<dbReference type="SUPFAM" id="SSF51230">
    <property type="entry name" value="Single hybrid motif"/>
    <property type="match status" value="1"/>
</dbReference>
<gene>
    <name evidence="3" type="ORF">METZ01_LOCUS160211</name>
</gene>
<evidence type="ECO:0000256" key="1">
    <source>
        <dbReference type="ARBA" id="ARBA00022823"/>
    </source>
</evidence>
<evidence type="ECO:0000259" key="2">
    <source>
        <dbReference type="PROSITE" id="PS50968"/>
    </source>
</evidence>
<dbReference type="EMBL" id="UINC01027685">
    <property type="protein sequence ID" value="SVB07357.1"/>
    <property type="molecule type" value="Genomic_DNA"/>
</dbReference>
<keyword evidence="1" id="KW-0450">Lipoyl</keyword>
<dbReference type="InterPro" id="IPR000073">
    <property type="entry name" value="AB_hydrolase_1"/>
</dbReference>
<dbReference type="AlphaFoldDB" id="A0A382B2B2"/>